<dbReference type="Proteomes" id="UP001592582">
    <property type="component" value="Unassembled WGS sequence"/>
</dbReference>
<evidence type="ECO:0000313" key="2">
    <source>
        <dbReference type="Proteomes" id="UP001592582"/>
    </source>
</evidence>
<evidence type="ECO:0000313" key="1">
    <source>
        <dbReference type="EMBL" id="MFC1410515.1"/>
    </source>
</evidence>
<dbReference type="RefSeq" id="WP_380508292.1">
    <property type="nucleotide sequence ID" value="NZ_JBHEZX010000005.1"/>
</dbReference>
<name>A0ABV6V9V9_9ACTN</name>
<proteinExistence type="predicted"/>
<accession>A0ABV6V9V9</accession>
<gene>
    <name evidence="1" type="ORF">ACEZDG_14700</name>
</gene>
<keyword evidence="2" id="KW-1185">Reference proteome</keyword>
<dbReference type="EMBL" id="JBHEZX010000005">
    <property type="protein sequence ID" value="MFC1410515.1"/>
    <property type="molecule type" value="Genomic_DNA"/>
</dbReference>
<protein>
    <recommendedName>
        <fullName evidence="3">Helix-turn-helix DNA binding domain protein</fullName>
    </recommendedName>
</protein>
<evidence type="ECO:0008006" key="3">
    <source>
        <dbReference type="Google" id="ProtNLM"/>
    </source>
</evidence>
<reference evidence="1 2" key="1">
    <citation type="submission" date="2024-09" db="EMBL/GenBank/DDBJ databases">
        <authorList>
            <person name="Lee S.D."/>
        </authorList>
    </citation>
    <scope>NUCLEOTIDE SEQUENCE [LARGE SCALE GENOMIC DNA]</scope>
    <source>
        <strain evidence="1 2">N1-1</strain>
    </source>
</reference>
<organism evidence="1 2">
    <name type="scientific">Streptacidiphilus alkalitolerans</name>
    <dbReference type="NCBI Taxonomy" id="3342712"/>
    <lineage>
        <taxon>Bacteria</taxon>
        <taxon>Bacillati</taxon>
        <taxon>Actinomycetota</taxon>
        <taxon>Actinomycetes</taxon>
        <taxon>Kitasatosporales</taxon>
        <taxon>Streptomycetaceae</taxon>
        <taxon>Streptacidiphilus</taxon>
    </lineage>
</organism>
<comment type="caution">
    <text evidence="1">The sequence shown here is derived from an EMBL/GenBank/DDBJ whole genome shotgun (WGS) entry which is preliminary data.</text>
</comment>
<sequence length="101" mass="11191">MSDRTPHRVTPDDDPLVHWLHDPIFDFATEPEALMMLEELADELRVAREQVRHTTRYIAAAVQAARAPGQDGKPVVGSKQAIINATGLARQTVYDLLGEST</sequence>